<evidence type="ECO:0000313" key="3">
    <source>
        <dbReference type="Proteomes" id="UP001255696"/>
    </source>
</evidence>
<dbReference type="InterPro" id="IPR039421">
    <property type="entry name" value="Type_1_exporter"/>
</dbReference>
<keyword evidence="2" id="KW-0547">Nucleotide-binding</keyword>
<organism evidence="2 3">
    <name type="scientific">Enterococcus cecorum</name>
    <dbReference type="NCBI Taxonomy" id="44008"/>
    <lineage>
        <taxon>Bacteria</taxon>
        <taxon>Bacillati</taxon>
        <taxon>Bacillota</taxon>
        <taxon>Bacilli</taxon>
        <taxon>Lactobacillales</taxon>
        <taxon>Enterococcaceae</taxon>
        <taxon>Enterococcus</taxon>
    </lineage>
</organism>
<dbReference type="Pfam" id="PF00005">
    <property type="entry name" value="ABC_tran"/>
    <property type="match status" value="1"/>
</dbReference>
<dbReference type="PANTHER" id="PTHR43394">
    <property type="entry name" value="ATP-DEPENDENT PERMEASE MDL1, MITOCHONDRIAL"/>
    <property type="match status" value="1"/>
</dbReference>
<reference evidence="2" key="1">
    <citation type="submission" date="2023-03" db="EMBL/GenBank/DDBJ databases">
        <authorList>
            <person name="Shen W."/>
            <person name="Cai J."/>
        </authorList>
    </citation>
    <scope>NUCLEOTIDE SEQUENCE</scope>
    <source>
        <strain evidence="2">B245-2</strain>
    </source>
</reference>
<dbReference type="SUPFAM" id="SSF52540">
    <property type="entry name" value="P-loop containing nucleoside triphosphate hydrolases"/>
    <property type="match status" value="1"/>
</dbReference>
<name>A0AAW8TPF9_9ENTE</name>
<evidence type="ECO:0000313" key="2">
    <source>
        <dbReference type="EMBL" id="MDT2796918.1"/>
    </source>
</evidence>
<dbReference type="InterPro" id="IPR027417">
    <property type="entry name" value="P-loop_NTPase"/>
</dbReference>
<dbReference type="Proteomes" id="UP001255696">
    <property type="component" value="Unassembled WGS sequence"/>
</dbReference>
<comment type="caution">
    <text evidence="2">The sequence shown here is derived from an EMBL/GenBank/DDBJ whole genome shotgun (WGS) entry which is preliminary data.</text>
</comment>
<feature type="domain" description="ABC transporter" evidence="1">
    <location>
        <begin position="4"/>
        <end position="102"/>
    </location>
</feature>
<evidence type="ECO:0000259" key="1">
    <source>
        <dbReference type="Pfam" id="PF00005"/>
    </source>
</evidence>
<dbReference type="Gene3D" id="3.40.50.300">
    <property type="entry name" value="P-loop containing nucleotide triphosphate hydrolases"/>
    <property type="match status" value="1"/>
</dbReference>
<dbReference type="AlphaFoldDB" id="A0AAW8TPF9"/>
<accession>A0AAW8TPF9</accession>
<proteinExistence type="predicted"/>
<dbReference type="GO" id="GO:0005524">
    <property type="term" value="F:ATP binding"/>
    <property type="evidence" value="ECO:0007669"/>
    <property type="project" value="UniProtKB-KW"/>
</dbReference>
<sequence>MFYNETDLQTLDENSLLKRINFVGNQTHIFQDTLRNNLTLRDEKITDEQLIYLLEQMNLTDFQNKLAESINEHSLSTGQKQRIGLIRALLHPREILILDEALANLDQQNAQKIEQLFLQQSDLTYLTITHHLTPERAGCFDEVMCLEA</sequence>
<protein>
    <submittedName>
        <fullName evidence="2">ATP-binding cassette domain-containing protein</fullName>
    </submittedName>
</protein>
<dbReference type="EMBL" id="JARQBI010000013">
    <property type="protein sequence ID" value="MDT2796918.1"/>
    <property type="molecule type" value="Genomic_DNA"/>
</dbReference>
<dbReference type="InterPro" id="IPR003439">
    <property type="entry name" value="ABC_transporter-like_ATP-bd"/>
</dbReference>
<dbReference type="GO" id="GO:0015421">
    <property type="term" value="F:ABC-type oligopeptide transporter activity"/>
    <property type="evidence" value="ECO:0007669"/>
    <property type="project" value="TreeGrafter"/>
</dbReference>
<keyword evidence="2" id="KW-0067">ATP-binding</keyword>
<dbReference type="GO" id="GO:0016887">
    <property type="term" value="F:ATP hydrolysis activity"/>
    <property type="evidence" value="ECO:0007669"/>
    <property type="project" value="InterPro"/>
</dbReference>
<dbReference type="PANTHER" id="PTHR43394:SF1">
    <property type="entry name" value="ATP-BINDING CASSETTE SUB-FAMILY B MEMBER 10, MITOCHONDRIAL"/>
    <property type="match status" value="1"/>
</dbReference>
<gene>
    <name evidence="2" type="ORF">P7H47_06635</name>
</gene>